<accession>A0A497EKT8</accession>
<protein>
    <submittedName>
        <fullName evidence="1">Uncharacterized protein</fullName>
    </submittedName>
</protein>
<name>A0A497EKT8_9CREN</name>
<organism evidence="1 2">
    <name type="scientific">Thermoproteota archaeon</name>
    <dbReference type="NCBI Taxonomy" id="2056631"/>
    <lineage>
        <taxon>Archaea</taxon>
        <taxon>Thermoproteota</taxon>
    </lineage>
</organism>
<evidence type="ECO:0000313" key="2">
    <source>
        <dbReference type="Proteomes" id="UP000278475"/>
    </source>
</evidence>
<dbReference type="AlphaFoldDB" id="A0A497EKT8"/>
<dbReference type="EMBL" id="QMQV01000195">
    <property type="protein sequence ID" value="RLE46259.1"/>
    <property type="molecule type" value="Genomic_DNA"/>
</dbReference>
<sequence>MYLSDIFELLPYSFRELVEAWERGPLCLFGLVRDRVERELGVIKGVKHYGTFIDLKSMIFVVEYMVDYEGEGASGTVGVKIIYADNPQVALMKYYEAEKKGKLIK</sequence>
<gene>
    <name evidence="1" type="ORF">DRJ31_10220</name>
</gene>
<evidence type="ECO:0000313" key="1">
    <source>
        <dbReference type="EMBL" id="RLE46259.1"/>
    </source>
</evidence>
<reference evidence="1 2" key="1">
    <citation type="submission" date="2018-06" db="EMBL/GenBank/DDBJ databases">
        <title>Extensive metabolic versatility and redundancy in microbially diverse, dynamic hydrothermal sediments.</title>
        <authorList>
            <person name="Dombrowski N."/>
            <person name="Teske A."/>
            <person name="Baker B.J."/>
        </authorList>
    </citation>
    <scope>NUCLEOTIDE SEQUENCE [LARGE SCALE GENOMIC DNA]</scope>
    <source>
        <strain evidence="1">B66_G16</strain>
    </source>
</reference>
<comment type="caution">
    <text evidence="1">The sequence shown here is derived from an EMBL/GenBank/DDBJ whole genome shotgun (WGS) entry which is preliminary data.</text>
</comment>
<dbReference type="Proteomes" id="UP000278475">
    <property type="component" value="Unassembled WGS sequence"/>
</dbReference>
<proteinExistence type="predicted"/>